<feature type="domain" description="Rolling Circle replication initiation protein N-terminal" evidence="3">
    <location>
        <begin position="77"/>
        <end position="177"/>
    </location>
</feature>
<evidence type="ECO:0000313" key="5">
    <source>
        <dbReference type="Proteomes" id="UP000050909"/>
    </source>
</evidence>
<feature type="region of interest" description="Disordered" evidence="1">
    <location>
        <begin position="406"/>
        <end position="426"/>
    </location>
</feature>
<dbReference type="Pfam" id="PF02486">
    <property type="entry name" value="Rep_trans"/>
    <property type="match status" value="1"/>
</dbReference>
<dbReference type="InterPro" id="IPR040819">
    <property type="entry name" value="Rol_Rep_N"/>
</dbReference>
<reference evidence="4 5" key="1">
    <citation type="journal article" date="2015" name="Genome Announc.">
        <title>Expanding the biotechnology potential of lactobacilli through comparative genomics of 213 strains and associated genera.</title>
        <authorList>
            <person name="Sun Z."/>
            <person name="Harris H.M."/>
            <person name="McCann A."/>
            <person name="Guo C."/>
            <person name="Argimon S."/>
            <person name="Zhang W."/>
            <person name="Yang X."/>
            <person name="Jeffery I.B."/>
            <person name="Cooney J.C."/>
            <person name="Kagawa T.F."/>
            <person name="Liu W."/>
            <person name="Song Y."/>
            <person name="Salvetti E."/>
            <person name="Wrobel A."/>
            <person name="Rasinkangas P."/>
            <person name="Parkhill J."/>
            <person name="Rea M.C."/>
            <person name="O'Sullivan O."/>
            <person name="Ritari J."/>
            <person name="Douillard F.P."/>
            <person name="Paul Ross R."/>
            <person name="Yang R."/>
            <person name="Briner A.E."/>
            <person name="Felis G.E."/>
            <person name="de Vos W.M."/>
            <person name="Barrangou R."/>
            <person name="Klaenhammer T.R."/>
            <person name="Caufield P.W."/>
            <person name="Cui Y."/>
            <person name="Zhang H."/>
            <person name="O'Toole P.W."/>
        </authorList>
    </citation>
    <scope>NUCLEOTIDE SEQUENCE [LARGE SCALE GENOMIC DNA]</scope>
    <source>
        <strain evidence="4 5">DSM 20534</strain>
    </source>
</reference>
<evidence type="ECO:0000259" key="3">
    <source>
        <dbReference type="Pfam" id="PF18106"/>
    </source>
</evidence>
<evidence type="ECO:0000259" key="2">
    <source>
        <dbReference type="Pfam" id="PF02486"/>
    </source>
</evidence>
<dbReference type="InterPro" id="IPR003491">
    <property type="entry name" value="REP-like_C"/>
</dbReference>
<sequence>MLKDLNLIGGMTNKDWLDQVHDEMRANGITQGQLADMANYSRSHLNQLLGRKKPLNDKARLELSLALRALTGQNNLDVCIDYLGVTFKTHDYEELINELFQISPTHFNLHDGAHYGYSATLICGEIKIMLSPYQDVDAEDYNPKDDSGTMVELKGQGCRYVESYLRSQNRTWYDFLEACIKLDCHFTRLDLAINDRNGLLDVSTLIEKCDRDEFSSRFRGFRDNRTKQWHASGRTLYLGSPQSEVNFCIYDKAFEQHQKHPEIAIEDQPIRTRFEVRLRRERAATAVEHLLATHDPEQVVFGIINQYLCFLTPSHKPKSEWALDPRWAAFIGNNRDKLRLSTNPEPLNYDHITRWLRKQVAPSLKMLQVIDQYNNTNELKAIIDSGKLTQRHWDVIHHFQHQRNGIMTDSKHREKSKKSDYADQSK</sequence>
<gene>
    <name evidence="4" type="ORF">FC62_GL000973</name>
</gene>
<dbReference type="Proteomes" id="UP000050909">
    <property type="component" value="Unassembled WGS sequence"/>
</dbReference>
<dbReference type="AlphaFoldDB" id="A0A0R1H3U1"/>
<dbReference type="Pfam" id="PF18106">
    <property type="entry name" value="Rol_Rep_N"/>
    <property type="match status" value="1"/>
</dbReference>
<accession>A0A0R1H3U1</accession>
<feature type="compositionally biased region" description="Basic and acidic residues" evidence="1">
    <location>
        <begin position="409"/>
        <end position="426"/>
    </location>
</feature>
<proteinExistence type="predicted"/>
<dbReference type="RefSeq" id="WP_056945878.1">
    <property type="nucleotide sequence ID" value="NZ_AZCV01000002.1"/>
</dbReference>
<keyword evidence="5" id="KW-1185">Reference proteome</keyword>
<dbReference type="PATRIC" id="fig|1423722.3.peg.990"/>
<name>A0A0R1H3U1_9LACO</name>
<evidence type="ECO:0000256" key="1">
    <source>
        <dbReference type="SAM" id="MobiDB-lite"/>
    </source>
</evidence>
<evidence type="ECO:0000313" key="4">
    <source>
        <dbReference type="EMBL" id="KRK38194.1"/>
    </source>
</evidence>
<comment type="caution">
    <text evidence="4">The sequence shown here is derived from an EMBL/GenBank/DDBJ whole genome shotgun (WGS) entry which is preliminary data.</text>
</comment>
<organism evidence="4 5">
    <name type="scientific">Amylolactobacillus amylotrophicus DSM 20534</name>
    <dbReference type="NCBI Taxonomy" id="1423722"/>
    <lineage>
        <taxon>Bacteria</taxon>
        <taxon>Bacillati</taxon>
        <taxon>Bacillota</taxon>
        <taxon>Bacilli</taxon>
        <taxon>Lactobacillales</taxon>
        <taxon>Lactobacillaceae</taxon>
        <taxon>Amylolactobacillus</taxon>
    </lineage>
</organism>
<dbReference type="EMBL" id="AZCV01000002">
    <property type="protein sequence ID" value="KRK38194.1"/>
    <property type="molecule type" value="Genomic_DNA"/>
</dbReference>
<protein>
    <submittedName>
        <fullName evidence="4">Transcriptional regulator</fullName>
    </submittedName>
</protein>
<feature type="domain" description="Replication initiation protein-like C-terminal" evidence="2">
    <location>
        <begin position="185"/>
        <end position="383"/>
    </location>
</feature>